<evidence type="ECO:0000256" key="1">
    <source>
        <dbReference type="SAM" id="Phobius"/>
    </source>
</evidence>
<dbReference type="EMBL" id="JQEC01000024">
    <property type="protein sequence ID" value="KGJ93466.1"/>
    <property type="molecule type" value="Genomic_DNA"/>
</dbReference>
<dbReference type="OrthoDB" id="2242169at2"/>
<dbReference type="Proteomes" id="UP000029868">
    <property type="component" value="Unassembled WGS sequence"/>
</dbReference>
<feature type="transmembrane region" description="Helical" evidence="1">
    <location>
        <begin position="119"/>
        <end position="137"/>
    </location>
</feature>
<comment type="caution">
    <text evidence="2">The sequence shown here is derived from an EMBL/GenBank/DDBJ whole genome shotgun (WGS) entry which is preliminary data.</text>
</comment>
<name>A0A099KSE7_COLPS</name>
<gene>
    <name evidence="2" type="ORF">GAB14E_2608</name>
</gene>
<keyword evidence="1" id="KW-0472">Membrane</keyword>
<protein>
    <recommendedName>
        <fullName evidence="4">DUF3592 domain-containing protein</fullName>
    </recommendedName>
</protein>
<sequence>MSRVKIEIKNRTINKYWLIISLLLGLNTIYQIFDQRDFIKNAEHTVGVVTEILVEEDSDGYNSYWPVVKFTAEDNKTYEFKSNVVNKNYFEGDDIPVIYLKSDVSSAIIWSDGAIWSRVYALIFLTSLSLLCGLGILKL</sequence>
<dbReference type="RefSeq" id="WP_033082298.1">
    <property type="nucleotide sequence ID" value="NZ_JQEC01000024.1"/>
</dbReference>
<feature type="transmembrane region" description="Helical" evidence="1">
    <location>
        <begin position="16"/>
        <end position="33"/>
    </location>
</feature>
<keyword evidence="1" id="KW-0812">Transmembrane</keyword>
<evidence type="ECO:0000313" key="2">
    <source>
        <dbReference type="EMBL" id="KGJ93466.1"/>
    </source>
</evidence>
<keyword evidence="1" id="KW-1133">Transmembrane helix</keyword>
<organism evidence="2 3">
    <name type="scientific">Colwellia psychrerythraea</name>
    <name type="common">Vibrio psychroerythus</name>
    <dbReference type="NCBI Taxonomy" id="28229"/>
    <lineage>
        <taxon>Bacteria</taxon>
        <taxon>Pseudomonadati</taxon>
        <taxon>Pseudomonadota</taxon>
        <taxon>Gammaproteobacteria</taxon>
        <taxon>Alteromonadales</taxon>
        <taxon>Colwelliaceae</taxon>
        <taxon>Colwellia</taxon>
    </lineage>
</organism>
<evidence type="ECO:0008006" key="4">
    <source>
        <dbReference type="Google" id="ProtNLM"/>
    </source>
</evidence>
<proteinExistence type="predicted"/>
<dbReference type="AlphaFoldDB" id="A0A099KSE7"/>
<reference evidence="2 3" key="1">
    <citation type="submission" date="2014-08" db="EMBL/GenBank/DDBJ databases">
        <title>Genomic and Phenotypic Diversity of Colwellia psychrerythraea strains from Disparate Marine Basins.</title>
        <authorList>
            <person name="Techtmann S.M."/>
            <person name="Stelling S.C."/>
            <person name="Utturkar S.M."/>
            <person name="Alshibli N."/>
            <person name="Harris A."/>
            <person name="Brown S.D."/>
            <person name="Hazen T.C."/>
        </authorList>
    </citation>
    <scope>NUCLEOTIDE SEQUENCE [LARGE SCALE GENOMIC DNA]</scope>
    <source>
        <strain evidence="2 3">GAB14E</strain>
    </source>
</reference>
<accession>A0A099KSE7</accession>
<evidence type="ECO:0000313" key="3">
    <source>
        <dbReference type="Proteomes" id="UP000029868"/>
    </source>
</evidence>